<feature type="non-terminal residue" evidence="1">
    <location>
        <position position="207"/>
    </location>
</feature>
<proteinExistence type="predicted"/>
<name>A0A3D5IX01_9FLAO</name>
<dbReference type="Proteomes" id="UP000264330">
    <property type="component" value="Unassembled WGS sequence"/>
</dbReference>
<reference evidence="1 2" key="1">
    <citation type="journal article" date="2018" name="Nat. Biotechnol.">
        <title>A standardized bacterial taxonomy based on genome phylogeny substantially revises the tree of life.</title>
        <authorList>
            <person name="Parks D.H."/>
            <person name="Chuvochina M."/>
            <person name="Waite D.W."/>
            <person name="Rinke C."/>
            <person name="Skarshewski A."/>
            <person name="Chaumeil P.A."/>
            <person name="Hugenholtz P."/>
        </authorList>
    </citation>
    <scope>NUCLEOTIDE SEQUENCE [LARGE SCALE GENOMIC DNA]</scope>
    <source>
        <strain evidence="1">UBA9359</strain>
    </source>
</reference>
<comment type="caution">
    <text evidence="1">The sequence shown here is derived from an EMBL/GenBank/DDBJ whole genome shotgun (WGS) entry which is preliminary data.</text>
</comment>
<accession>A0A3D5IX01</accession>
<evidence type="ECO:0000313" key="2">
    <source>
        <dbReference type="Proteomes" id="UP000264330"/>
    </source>
</evidence>
<dbReference type="AlphaFoldDB" id="A0A3D5IX01"/>
<sequence length="207" mass="22587">MKKILFIIFISGYAISQPAFQGLNAWTQSSTIGLAGGGYLLWGQNDFRNAGMLYNSKRKMKFTIVKYPAGINGQSIVGNGTINSHNLGFKINRINYGIFDGRDIENQKTDNYSASDLHLQMGYAKASNSGRVIIGINGGILLSKLEKSNASAITLSPAIIYNSGRTDFGFSLQNYGKVINNYGESKESMPVMLVTSISRQITPLPLI</sequence>
<protein>
    <submittedName>
        <fullName evidence="1">Uncharacterized protein</fullName>
    </submittedName>
</protein>
<gene>
    <name evidence="1" type="ORF">DGQ38_05160</name>
</gene>
<dbReference type="EMBL" id="DPMF01000115">
    <property type="protein sequence ID" value="HCV80419.1"/>
    <property type="molecule type" value="Genomic_DNA"/>
</dbReference>
<organism evidence="1 2">
    <name type="scientific">Zunongwangia profunda</name>
    <dbReference type="NCBI Taxonomy" id="398743"/>
    <lineage>
        <taxon>Bacteria</taxon>
        <taxon>Pseudomonadati</taxon>
        <taxon>Bacteroidota</taxon>
        <taxon>Flavobacteriia</taxon>
        <taxon>Flavobacteriales</taxon>
        <taxon>Flavobacteriaceae</taxon>
        <taxon>Zunongwangia</taxon>
    </lineage>
</organism>
<evidence type="ECO:0000313" key="1">
    <source>
        <dbReference type="EMBL" id="HCV80419.1"/>
    </source>
</evidence>